<dbReference type="InterPro" id="IPR027417">
    <property type="entry name" value="P-loop_NTPase"/>
</dbReference>
<sequence length="454" mass="49814">MGKNKAVFVCKECGYESNRWLGKCPSCGAWNSFVEYNEKKKGKGNGGFKFDVSTPPTPLDKIDFKSVKRFETKIGEFDRVLGGGIVPGAVILIGGEPGIGKSTLLLQVSYKLAKMGSRVLYSTSEESLQQISLRANRLNAVSGDILLSSEYSVNKIIKYAEDVKPGVLIVDSIQTIYDEDTDAQQGSVTGIKACTSKLIRFAKATNTPVFVVGHVTKGGIVAGPKILEHMVDAVIYLEGDGNRGYRILRNAKNRYGSTDEIGLFEMHSDGLREVNDPTEIFLTRETESISGSVLTVTIEGSRPLLLEIQAIAAETKYGVPQRSVNGPEYKRVTTLIAVLEKRLHLFLGNQDIFLNVVGGLKIRDPGIDAAILMAIYSSYSSKVIRKDTVFIGEVGLGGELRAVEGMKRRADEAIRFGIKNIVIPYYIKENIESSKAKIMKCKNVSSIMEYLRDV</sequence>
<keyword evidence="7 11" id="KW-0067">ATP-binding</keyword>
<dbReference type="Gene3D" id="3.40.50.300">
    <property type="entry name" value="P-loop containing nucleotide triphosphate hydrolases"/>
    <property type="match status" value="1"/>
</dbReference>
<feature type="domain" description="RecA family profile 1" evidence="14">
    <location>
        <begin position="66"/>
        <end position="215"/>
    </location>
</feature>
<evidence type="ECO:0000256" key="1">
    <source>
        <dbReference type="ARBA" id="ARBA00022723"/>
    </source>
</evidence>
<feature type="short sequence motif" description="RadA KNRFG motif" evidence="11">
    <location>
        <begin position="252"/>
        <end position="256"/>
    </location>
</feature>
<evidence type="ECO:0000256" key="7">
    <source>
        <dbReference type="ARBA" id="ARBA00022840"/>
    </source>
</evidence>
<evidence type="ECO:0000256" key="10">
    <source>
        <dbReference type="ARBA" id="ARBA00023204"/>
    </source>
</evidence>
<dbReference type="PANTHER" id="PTHR32472:SF10">
    <property type="entry name" value="DNA REPAIR PROTEIN RADA-LIKE PROTEIN"/>
    <property type="match status" value="1"/>
</dbReference>
<dbReference type="AlphaFoldDB" id="A0A660SAB3"/>
<dbReference type="PROSITE" id="PS50162">
    <property type="entry name" value="RECA_2"/>
    <property type="match status" value="1"/>
</dbReference>
<gene>
    <name evidence="11" type="primary">radA</name>
    <name evidence="15" type="ORF">DRP44_01950</name>
</gene>
<dbReference type="Pfam" id="PF13481">
    <property type="entry name" value="AAA_25"/>
    <property type="match status" value="1"/>
</dbReference>
<dbReference type="Proteomes" id="UP000282321">
    <property type="component" value="Unassembled WGS sequence"/>
</dbReference>
<dbReference type="GO" id="GO:0005829">
    <property type="term" value="C:cytosol"/>
    <property type="evidence" value="ECO:0007669"/>
    <property type="project" value="TreeGrafter"/>
</dbReference>
<evidence type="ECO:0000256" key="2">
    <source>
        <dbReference type="ARBA" id="ARBA00022741"/>
    </source>
</evidence>
<dbReference type="NCBIfam" id="TIGR00416">
    <property type="entry name" value="sms"/>
    <property type="match status" value="1"/>
</dbReference>
<keyword evidence="9 11" id="KW-0238">DNA-binding</keyword>
<dbReference type="SMART" id="SM00382">
    <property type="entry name" value="AAA"/>
    <property type="match status" value="1"/>
</dbReference>
<evidence type="ECO:0000256" key="5">
    <source>
        <dbReference type="ARBA" id="ARBA00022801"/>
    </source>
</evidence>
<dbReference type="SUPFAM" id="SSF54211">
    <property type="entry name" value="Ribosomal protein S5 domain 2-like"/>
    <property type="match status" value="1"/>
</dbReference>
<keyword evidence="3 11" id="KW-0227">DNA damage</keyword>
<evidence type="ECO:0000313" key="15">
    <source>
        <dbReference type="EMBL" id="RKX67617.1"/>
    </source>
</evidence>
<keyword evidence="10 11" id="KW-0234">DNA repair</keyword>
<dbReference type="GO" id="GO:0140664">
    <property type="term" value="F:ATP-dependent DNA damage sensor activity"/>
    <property type="evidence" value="ECO:0007669"/>
    <property type="project" value="InterPro"/>
</dbReference>
<dbReference type="InterPro" id="IPR020568">
    <property type="entry name" value="Ribosomal_Su5_D2-typ_SF"/>
</dbReference>
<feature type="region of interest" description="Lon-protease-like" evidence="11">
    <location>
        <begin position="351"/>
        <end position="454"/>
    </location>
</feature>
<keyword evidence="8 11" id="KW-0346">Stress response</keyword>
<evidence type="ECO:0000256" key="9">
    <source>
        <dbReference type="ARBA" id="ARBA00023125"/>
    </source>
</evidence>
<dbReference type="GO" id="GO:0003684">
    <property type="term" value="F:damaged DNA binding"/>
    <property type="evidence" value="ECO:0007669"/>
    <property type="project" value="InterPro"/>
</dbReference>
<evidence type="ECO:0000256" key="11">
    <source>
        <dbReference type="HAMAP-Rule" id="MF_01498"/>
    </source>
</evidence>
<dbReference type="InterPro" id="IPR004504">
    <property type="entry name" value="DNA_repair_RadA"/>
</dbReference>
<dbReference type="InterPro" id="IPR020588">
    <property type="entry name" value="RecA_ATP-bd"/>
</dbReference>
<reference evidence="15 16" key="1">
    <citation type="submission" date="2018-06" db="EMBL/GenBank/DDBJ databases">
        <title>Extensive metabolic versatility and redundancy in microbially diverse, dynamic hydrothermal sediments.</title>
        <authorList>
            <person name="Dombrowski N."/>
            <person name="Teske A."/>
            <person name="Baker B.J."/>
        </authorList>
    </citation>
    <scope>NUCLEOTIDE SEQUENCE [LARGE SCALE GENOMIC DNA]</scope>
    <source>
        <strain evidence="15">B35_G9</strain>
    </source>
</reference>
<comment type="function">
    <text evidence="13">DNA-dependent ATPase involved in processing of recombination intermediates, plays a role in repairing DNA breaks. Stimulates the branch migration of RecA-mediated strand transfer reactions, allowing the 3' invading strand to extend heteroduplex DNA faster. Binds ssDNA in the presence of ADP but not other nucleotides, has ATPase activity that is stimulated by ssDNA and various branched DNA structures, but inhibited by SSB. Does not have RecA's homology-searching function.</text>
</comment>
<evidence type="ECO:0000256" key="6">
    <source>
        <dbReference type="ARBA" id="ARBA00022833"/>
    </source>
</evidence>
<proteinExistence type="inferred from homology"/>
<dbReference type="PRINTS" id="PR01874">
    <property type="entry name" value="DNAREPAIRADA"/>
</dbReference>
<keyword evidence="1 11" id="KW-0479">Metal-binding</keyword>
<comment type="caution">
    <text evidence="15">The sequence shown here is derived from an EMBL/GenBank/DDBJ whole genome shotgun (WGS) entry which is preliminary data.</text>
</comment>
<dbReference type="InterPro" id="IPR003593">
    <property type="entry name" value="AAA+_ATPase"/>
</dbReference>
<dbReference type="HAMAP" id="MF_01498">
    <property type="entry name" value="RadA_bact"/>
    <property type="match status" value="1"/>
</dbReference>
<dbReference type="InterPro" id="IPR014721">
    <property type="entry name" value="Ribsml_uS5_D2-typ_fold_subgr"/>
</dbReference>
<feature type="binding site" evidence="11">
    <location>
        <begin position="95"/>
        <end position="102"/>
    </location>
    <ligand>
        <name>ATP</name>
        <dbReference type="ChEBI" id="CHEBI:30616"/>
    </ligand>
</feature>
<dbReference type="GO" id="GO:0005524">
    <property type="term" value="F:ATP binding"/>
    <property type="evidence" value="ECO:0007669"/>
    <property type="project" value="UniProtKB-UniRule"/>
</dbReference>
<keyword evidence="4 13" id="KW-0863">Zinc-finger</keyword>
<dbReference type="GO" id="GO:0000725">
    <property type="term" value="P:recombinational repair"/>
    <property type="evidence" value="ECO:0007669"/>
    <property type="project" value="UniProtKB-UniRule"/>
</dbReference>
<dbReference type="GO" id="GO:0008270">
    <property type="term" value="F:zinc ion binding"/>
    <property type="evidence" value="ECO:0007669"/>
    <property type="project" value="UniProtKB-KW"/>
</dbReference>
<evidence type="ECO:0000256" key="12">
    <source>
        <dbReference type="NCBIfam" id="TIGR00416"/>
    </source>
</evidence>
<dbReference type="PANTHER" id="PTHR32472">
    <property type="entry name" value="DNA REPAIR PROTEIN RADA"/>
    <property type="match status" value="1"/>
</dbReference>
<dbReference type="Pfam" id="PF13541">
    <property type="entry name" value="ChlI"/>
    <property type="match status" value="1"/>
</dbReference>
<keyword evidence="6 13" id="KW-0862">Zinc</keyword>
<evidence type="ECO:0000256" key="4">
    <source>
        <dbReference type="ARBA" id="ARBA00022771"/>
    </source>
</evidence>
<evidence type="ECO:0000313" key="16">
    <source>
        <dbReference type="Proteomes" id="UP000282321"/>
    </source>
</evidence>
<comment type="function">
    <text evidence="11">Plays a role in repairing double-strand DNA breaks, probably involving stabilizing or processing branched DNA or blocked replication forks.</text>
</comment>
<dbReference type="GO" id="GO:0016787">
    <property type="term" value="F:hydrolase activity"/>
    <property type="evidence" value="ECO:0007669"/>
    <property type="project" value="UniProtKB-KW"/>
</dbReference>
<evidence type="ECO:0000259" key="14">
    <source>
        <dbReference type="PROSITE" id="PS50162"/>
    </source>
</evidence>
<evidence type="ECO:0000256" key="8">
    <source>
        <dbReference type="ARBA" id="ARBA00023016"/>
    </source>
</evidence>
<accession>A0A660SAB3</accession>
<comment type="similarity">
    <text evidence="11 13">Belongs to the RecA family. RadA subfamily.</text>
</comment>
<dbReference type="Gene3D" id="3.30.230.10">
    <property type="match status" value="1"/>
</dbReference>
<name>A0A660SAB3_UNCT6</name>
<dbReference type="EMBL" id="QNBC01000015">
    <property type="protein sequence ID" value="RKX67617.1"/>
    <property type="molecule type" value="Genomic_DNA"/>
</dbReference>
<dbReference type="FunFam" id="3.40.50.300:FF:000050">
    <property type="entry name" value="DNA repair protein RadA"/>
    <property type="match status" value="1"/>
</dbReference>
<comment type="domain">
    <text evidence="11">The middle region has homology to RecA with ATPase motifs including the RadA KNRFG motif, while the C-terminus is homologous to Lon protease.</text>
</comment>
<dbReference type="CDD" id="cd01121">
    <property type="entry name" value="RadA_SMS_N"/>
    <property type="match status" value="1"/>
</dbReference>
<dbReference type="SUPFAM" id="SSF52540">
    <property type="entry name" value="P-loop containing nucleoside triphosphate hydrolases"/>
    <property type="match status" value="1"/>
</dbReference>
<keyword evidence="2 11" id="KW-0547">Nucleotide-binding</keyword>
<evidence type="ECO:0000256" key="13">
    <source>
        <dbReference type="RuleBase" id="RU003555"/>
    </source>
</evidence>
<dbReference type="InterPro" id="IPR041166">
    <property type="entry name" value="Rubredoxin_2"/>
</dbReference>
<keyword evidence="5" id="KW-0378">Hydrolase</keyword>
<dbReference type="Pfam" id="PF18073">
    <property type="entry name" value="Zn_ribbon_LapB"/>
    <property type="match status" value="1"/>
</dbReference>
<organism evidence="15 16">
    <name type="scientific">candidate division TA06 bacterium</name>
    <dbReference type="NCBI Taxonomy" id="2250710"/>
    <lineage>
        <taxon>Bacteria</taxon>
        <taxon>Bacteria division TA06</taxon>
    </lineage>
</organism>
<evidence type="ECO:0000256" key="3">
    <source>
        <dbReference type="ARBA" id="ARBA00022763"/>
    </source>
</evidence>
<protein>
    <recommendedName>
        <fullName evidence="11 12">DNA repair protein RadA</fullName>
    </recommendedName>
</protein>